<dbReference type="InterPro" id="IPR001433">
    <property type="entry name" value="OxRdtase_FAD/NAD-bd"/>
</dbReference>
<dbReference type="STRING" id="644352.J3NI61"/>
<dbReference type="eggNOG" id="KOG3378">
    <property type="taxonomic scope" value="Eukaryota"/>
</dbReference>
<dbReference type="GeneID" id="20341402"/>
<dbReference type="Proteomes" id="UP000006039">
    <property type="component" value="Unassembled WGS sequence"/>
</dbReference>
<dbReference type="Gene3D" id="3.40.50.80">
    <property type="entry name" value="Nucleotide-binding domain of ferredoxin-NADP reductase (FNR) module"/>
    <property type="match status" value="1"/>
</dbReference>
<dbReference type="InterPro" id="IPR012292">
    <property type="entry name" value="Globin/Proto"/>
</dbReference>
<organism evidence="13">
    <name type="scientific">Gaeumannomyces tritici (strain R3-111a-1)</name>
    <name type="common">Wheat and barley take-all root rot fungus</name>
    <name type="synonym">Gaeumannomyces graminis var. tritici</name>
    <dbReference type="NCBI Taxonomy" id="644352"/>
    <lineage>
        <taxon>Eukaryota</taxon>
        <taxon>Fungi</taxon>
        <taxon>Dikarya</taxon>
        <taxon>Ascomycota</taxon>
        <taxon>Pezizomycotina</taxon>
        <taxon>Sordariomycetes</taxon>
        <taxon>Sordariomycetidae</taxon>
        <taxon>Magnaporthales</taxon>
        <taxon>Magnaporthaceae</taxon>
        <taxon>Gaeumannomyces</taxon>
    </lineage>
</organism>
<evidence type="ECO:0000256" key="1">
    <source>
        <dbReference type="ARBA" id="ARBA00006401"/>
    </source>
</evidence>
<evidence type="ECO:0000256" key="5">
    <source>
        <dbReference type="ARBA" id="ARBA00022723"/>
    </source>
</evidence>
<evidence type="ECO:0000259" key="11">
    <source>
        <dbReference type="PROSITE" id="PS01033"/>
    </source>
</evidence>
<accession>J3NI61</accession>
<dbReference type="InterPro" id="IPR009050">
    <property type="entry name" value="Globin-like_sf"/>
</dbReference>
<dbReference type="InterPro" id="IPR000971">
    <property type="entry name" value="Globin"/>
</dbReference>
<keyword evidence="6" id="KW-0408">Iron</keyword>
<dbReference type="PANTHER" id="PTHR43396">
    <property type="entry name" value="FLAVOHEMOPROTEIN"/>
    <property type="match status" value="1"/>
</dbReference>
<dbReference type="GO" id="GO:0019825">
    <property type="term" value="F:oxygen binding"/>
    <property type="evidence" value="ECO:0007669"/>
    <property type="project" value="InterPro"/>
</dbReference>
<reference evidence="15" key="1">
    <citation type="submission" date="2010-07" db="EMBL/GenBank/DDBJ databases">
        <title>The genome sequence of Gaeumannomyces graminis var. tritici strain R3-111a-1.</title>
        <authorList>
            <consortium name="The Broad Institute Genome Sequencing Platform"/>
            <person name="Ma L.-J."/>
            <person name="Dead R."/>
            <person name="Young S."/>
            <person name="Zeng Q."/>
            <person name="Koehrsen M."/>
            <person name="Alvarado L."/>
            <person name="Berlin A."/>
            <person name="Chapman S.B."/>
            <person name="Chen Z."/>
            <person name="Freedman E."/>
            <person name="Gellesch M."/>
            <person name="Goldberg J."/>
            <person name="Griggs A."/>
            <person name="Gujja S."/>
            <person name="Heilman E.R."/>
            <person name="Heiman D."/>
            <person name="Hepburn T."/>
            <person name="Howarth C."/>
            <person name="Jen D."/>
            <person name="Larson L."/>
            <person name="Mehta T."/>
            <person name="Neiman D."/>
            <person name="Pearson M."/>
            <person name="Roberts A."/>
            <person name="Saif S."/>
            <person name="Shea T."/>
            <person name="Shenoy N."/>
            <person name="Sisk P."/>
            <person name="Stolte C."/>
            <person name="Sykes S."/>
            <person name="Walk T."/>
            <person name="White J."/>
            <person name="Yandava C."/>
            <person name="Haas B."/>
            <person name="Nusbaum C."/>
            <person name="Birren B."/>
        </authorList>
    </citation>
    <scope>NUCLEOTIDE SEQUENCE [LARGE SCALE GENOMIC DNA]</scope>
    <source>
        <strain evidence="15">R3-111a-1</strain>
    </source>
</reference>
<reference evidence="14" key="4">
    <citation type="journal article" date="2015" name="G3 (Bethesda)">
        <title>Genome sequences of three phytopathogenic species of the Magnaporthaceae family of fungi.</title>
        <authorList>
            <person name="Okagaki L.H."/>
            <person name="Nunes C.C."/>
            <person name="Sailsbery J."/>
            <person name="Clay B."/>
            <person name="Brown D."/>
            <person name="John T."/>
            <person name="Oh Y."/>
            <person name="Young N."/>
            <person name="Fitzgerald M."/>
            <person name="Haas B.J."/>
            <person name="Zeng Q."/>
            <person name="Young S."/>
            <person name="Adiconis X."/>
            <person name="Fan L."/>
            <person name="Levin J.Z."/>
            <person name="Mitchell T.K."/>
            <person name="Okubara P.A."/>
            <person name="Farman M.L."/>
            <person name="Kohn L.M."/>
            <person name="Birren B."/>
            <person name="Ma L.-J."/>
            <person name="Dean R.A."/>
        </authorList>
    </citation>
    <scope>NUCLEOTIDE SEQUENCE</scope>
    <source>
        <strain evidence="14">R3-111a-1</strain>
    </source>
</reference>
<sequence>MALTYQQMKLVKSTVPVLKESGELIATTFYRDMLAENPRLREVFNSVNQKSGRQPRALTQVMLSFANNVSHTSELIPTLEKICNKHCSLGIQQADYSIVGRYLILAFAHVLGPAWTPDVELAWTKAYWVLAKMMIARESQLYGEFGDWTSWRKFKISRKERQSKALDAMVSFYLKPVNGKRLPPFFPGQYVSIQVRVPISGLLQSRQYSLSEAPRREGDYYRITVKREEGGRYVGGGGGSKGSGSGSGRTGTAASSIRSISTTSTSSPRPPSATEQGPSYTCPGVVSNLLIDEMGEGDVVEVSHPSGEFFLDTNNDSSVPLVLISAGAGVTPMISILNSVLETQPSRDISWIQGVRHTVPFEEHVRQIKRTHPNVRTNVFKTELADGELTGATLHGRMDLAKVSRADLFLDHGAADFRCCGPEAFMIAVAQYLRDEKVEPSRIKFELFSTGVMASTA</sequence>
<dbReference type="VEuPathDB" id="FungiDB:GGTG_00944"/>
<feature type="domain" description="FAD-binding FR-type" evidence="12">
    <location>
        <begin position="149"/>
        <end position="312"/>
    </location>
</feature>
<evidence type="ECO:0000256" key="10">
    <source>
        <dbReference type="SAM" id="MobiDB-lite"/>
    </source>
</evidence>
<evidence type="ECO:0000313" key="13">
    <source>
        <dbReference type="EMBL" id="EJT80954.1"/>
    </source>
</evidence>
<name>J3NI61_GAET3</name>
<dbReference type="FunFam" id="1.10.490.10:FF:000003">
    <property type="entry name" value="Flavohemoprotein"/>
    <property type="match status" value="1"/>
</dbReference>
<evidence type="ECO:0000259" key="12">
    <source>
        <dbReference type="PROSITE" id="PS51384"/>
    </source>
</evidence>
<dbReference type="SUPFAM" id="SSF46458">
    <property type="entry name" value="Globin-like"/>
    <property type="match status" value="1"/>
</dbReference>
<dbReference type="Pfam" id="PF00042">
    <property type="entry name" value="Globin"/>
    <property type="match status" value="1"/>
</dbReference>
<keyword evidence="5" id="KW-0479">Metal-binding</keyword>
<dbReference type="CDD" id="cd06184">
    <property type="entry name" value="flavohem_like_fad_nad_binding"/>
    <property type="match status" value="1"/>
</dbReference>
<proteinExistence type="inferred from homology"/>
<comment type="catalytic activity">
    <reaction evidence="8">
        <text>2 nitric oxide + NADH + 2 O2 = 2 nitrate + NAD(+) + H(+)</text>
        <dbReference type="Rhea" id="RHEA:19469"/>
        <dbReference type="ChEBI" id="CHEBI:15378"/>
        <dbReference type="ChEBI" id="CHEBI:15379"/>
        <dbReference type="ChEBI" id="CHEBI:16480"/>
        <dbReference type="ChEBI" id="CHEBI:17632"/>
        <dbReference type="ChEBI" id="CHEBI:57540"/>
        <dbReference type="ChEBI" id="CHEBI:57945"/>
        <dbReference type="EC" id="1.14.12.17"/>
    </reaction>
</comment>
<comment type="similarity">
    <text evidence="1">In the C-terminal section; belongs to the flavoprotein pyridine nucleotide cytochrome reductase family.</text>
</comment>
<feature type="compositionally biased region" description="Gly residues" evidence="10">
    <location>
        <begin position="232"/>
        <end position="249"/>
    </location>
</feature>
<reference evidence="14" key="5">
    <citation type="submission" date="2018-04" db="UniProtKB">
        <authorList>
            <consortium name="EnsemblFungi"/>
        </authorList>
    </citation>
    <scope>IDENTIFICATION</scope>
    <source>
        <strain evidence="14">R3-111a-1</strain>
    </source>
</reference>
<dbReference type="SUPFAM" id="SSF63380">
    <property type="entry name" value="Riboflavin synthase domain-like"/>
    <property type="match status" value="1"/>
</dbReference>
<dbReference type="InterPro" id="IPR017938">
    <property type="entry name" value="Riboflavin_synthase-like_b-brl"/>
</dbReference>
<feature type="region of interest" description="Disordered" evidence="10">
    <location>
        <begin position="232"/>
        <end position="281"/>
    </location>
</feature>
<dbReference type="HOGENOM" id="CLU_003827_12_0_1"/>
<evidence type="ECO:0000256" key="6">
    <source>
        <dbReference type="ARBA" id="ARBA00023004"/>
    </source>
</evidence>
<feature type="compositionally biased region" description="Low complexity" evidence="10">
    <location>
        <begin position="250"/>
        <end position="267"/>
    </location>
</feature>
<protein>
    <recommendedName>
        <fullName evidence="2">nitric oxide dioxygenase</fullName>
        <ecNumber evidence="2">1.14.12.17</ecNumber>
    </recommendedName>
</protein>
<dbReference type="Pfam" id="PF00175">
    <property type="entry name" value="NAD_binding_1"/>
    <property type="match status" value="1"/>
</dbReference>
<evidence type="ECO:0000256" key="7">
    <source>
        <dbReference type="ARBA" id="ARBA00023027"/>
    </source>
</evidence>
<comment type="catalytic activity">
    <reaction evidence="9">
        <text>2 nitric oxide + NADPH + 2 O2 = 2 nitrate + NADP(+) + H(+)</text>
        <dbReference type="Rhea" id="RHEA:19465"/>
        <dbReference type="ChEBI" id="CHEBI:15378"/>
        <dbReference type="ChEBI" id="CHEBI:15379"/>
        <dbReference type="ChEBI" id="CHEBI:16480"/>
        <dbReference type="ChEBI" id="CHEBI:17632"/>
        <dbReference type="ChEBI" id="CHEBI:57783"/>
        <dbReference type="ChEBI" id="CHEBI:58349"/>
        <dbReference type="EC" id="1.14.12.17"/>
    </reaction>
</comment>
<dbReference type="RefSeq" id="XP_009216963.1">
    <property type="nucleotide sequence ID" value="XM_009218699.1"/>
</dbReference>
<evidence type="ECO:0000256" key="8">
    <source>
        <dbReference type="ARBA" id="ARBA00048649"/>
    </source>
</evidence>
<evidence type="ECO:0000313" key="15">
    <source>
        <dbReference type="Proteomes" id="UP000006039"/>
    </source>
</evidence>
<dbReference type="EnsemblFungi" id="EJT80954">
    <property type="protein sequence ID" value="EJT80954"/>
    <property type="gene ID" value="GGTG_00944"/>
</dbReference>
<dbReference type="InterPro" id="IPR017927">
    <property type="entry name" value="FAD-bd_FR_type"/>
</dbReference>
<evidence type="ECO:0000256" key="3">
    <source>
        <dbReference type="ARBA" id="ARBA00022575"/>
    </source>
</evidence>
<dbReference type="GO" id="GO:0009636">
    <property type="term" value="P:response to toxic substance"/>
    <property type="evidence" value="ECO:0007669"/>
    <property type="project" value="UniProtKB-KW"/>
</dbReference>
<dbReference type="FunCoup" id="J3NI61">
    <property type="interactions" value="316"/>
</dbReference>
<dbReference type="GO" id="GO:0008941">
    <property type="term" value="F:nitric oxide dioxygenase NAD(P)H activity"/>
    <property type="evidence" value="ECO:0007669"/>
    <property type="project" value="UniProtKB-EC"/>
</dbReference>
<feature type="domain" description="Globin" evidence="11">
    <location>
        <begin position="2"/>
        <end position="139"/>
    </location>
</feature>
<dbReference type="Gene3D" id="2.40.30.10">
    <property type="entry name" value="Translation factors"/>
    <property type="match status" value="1"/>
</dbReference>
<keyword evidence="3" id="KW-0216">Detoxification</keyword>
<dbReference type="PROSITE" id="PS51384">
    <property type="entry name" value="FAD_FR"/>
    <property type="match status" value="1"/>
</dbReference>
<dbReference type="GO" id="GO:0046210">
    <property type="term" value="P:nitric oxide catabolic process"/>
    <property type="evidence" value="ECO:0007669"/>
    <property type="project" value="TreeGrafter"/>
</dbReference>
<evidence type="ECO:0000313" key="14">
    <source>
        <dbReference type="EnsemblFungi" id="EJT80954"/>
    </source>
</evidence>
<reference evidence="13" key="2">
    <citation type="submission" date="2010-07" db="EMBL/GenBank/DDBJ databases">
        <authorList>
            <consortium name="The Broad Institute Genome Sequencing Platform"/>
            <consortium name="Broad Institute Genome Sequencing Center for Infectious Disease"/>
            <person name="Ma L.-J."/>
            <person name="Dead R."/>
            <person name="Young S."/>
            <person name="Zeng Q."/>
            <person name="Koehrsen M."/>
            <person name="Alvarado L."/>
            <person name="Berlin A."/>
            <person name="Chapman S.B."/>
            <person name="Chen Z."/>
            <person name="Freedman E."/>
            <person name="Gellesch M."/>
            <person name="Goldberg J."/>
            <person name="Griggs A."/>
            <person name="Gujja S."/>
            <person name="Heilman E.R."/>
            <person name="Heiman D."/>
            <person name="Hepburn T."/>
            <person name="Howarth C."/>
            <person name="Jen D."/>
            <person name="Larson L."/>
            <person name="Mehta T."/>
            <person name="Neiman D."/>
            <person name="Pearson M."/>
            <person name="Roberts A."/>
            <person name="Saif S."/>
            <person name="Shea T."/>
            <person name="Shenoy N."/>
            <person name="Sisk P."/>
            <person name="Stolte C."/>
            <person name="Sykes S."/>
            <person name="Walk T."/>
            <person name="White J."/>
            <person name="Yandava C."/>
            <person name="Haas B."/>
            <person name="Nusbaum C."/>
            <person name="Birren B."/>
        </authorList>
    </citation>
    <scope>NUCLEOTIDE SEQUENCE</scope>
    <source>
        <strain evidence="13">R3-111a-1</strain>
    </source>
</reference>
<dbReference type="GO" id="GO:0046872">
    <property type="term" value="F:metal ion binding"/>
    <property type="evidence" value="ECO:0007669"/>
    <property type="project" value="UniProtKB-KW"/>
</dbReference>
<dbReference type="EMBL" id="GL385395">
    <property type="protein sequence ID" value="EJT80954.1"/>
    <property type="molecule type" value="Genomic_DNA"/>
</dbReference>
<dbReference type="InterPro" id="IPR039261">
    <property type="entry name" value="FNR_nucleotide-bd"/>
</dbReference>
<keyword evidence="4" id="KW-0349">Heme</keyword>
<dbReference type="Gene3D" id="1.10.490.10">
    <property type="entry name" value="Globins"/>
    <property type="match status" value="1"/>
</dbReference>
<dbReference type="SUPFAM" id="SSF52343">
    <property type="entry name" value="Ferredoxin reductase-like, C-terminal NADP-linked domain"/>
    <property type="match status" value="1"/>
</dbReference>
<keyword evidence="15" id="KW-1185">Reference proteome</keyword>
<gene>
    <name evidence="14" type="primary">20341402</name>
    <name evidence="13" type="ORF">GGTG_00944</name>
</gene>
<dbReference type="GO" id="GO:0020037">
    <property type="term" value="F:heme binding"/>
    <property type="evidence" value="ECO:0007669"/>
    <property type="project" value="InterPro"/>
</dbReference>
<dbReference type="GO" id="GO:0071500">
    <property type="term" value="P:cellular response to nitrosative stress"/>
    <property type="evidence" value="ECO:0007669"/>
    <property type="project" value="TreeGrafter"/>
</dbReference>
<dbReference type="OrthoDB" id="436496at2759"/>
<keyword evidence="7" id="KW-0520">NAD</keyword>
<reference evidence="13" key="3">
    <citation type="submission" date="2010-09" db="EMBL/GenBank/DDBJ databases">
        <title>Annotation of Gaeumannomyces graminis var. tritici R3-111a-1.</title>
        <authorList>
            <consortium name="The Broad Institute Genome Sequencing Platform"/>
            <person name="Ma L.-J."/>
            <person name="Dead R."/>
            <person name="Young S.K."/>
            <person name="Zeng Q."/>
            <person name="Gargeya S."/>
            <person name="Fitzgerald M."/>
            <person name="Haas B."/>
            <person name="Abouelleil A."/>
            <person name="Alvarado L."/>
            <person name="Arachchi H.M."/>
            <person name="Berlin A."/>
            <person name="Brown A."/>
            <person name="Chapman S.B."/>
            <person name="Chen Z."/>
            <person name="Dunbar C."/>
            <person name="Freedman E."/>
            <person name="Gearin G."/>
            <person name="Gellesch M."/>
            <person name="Goldberg J."/>
            <person name="Griggs A."/>
            <person name="Gujja S."/>
            <person name="Heiman D."/>
            <person name="Howarth C."/>
            <person name="Larson L."/>
            <person name="Lui A."/>
            <person name="MacDonald P.J.P."/>
            <person name="Mehta T."/>
            <person name="Montmayeur A."/>
            <person name="Murphy C."/>
            <person name="Neiman D."/>
            <person name="Pearson M."/>
            <person name="Priest M."/>
            <person name="Roberts A."/>
            <person name="Saif S."/>
            <person name="Shea T."/>
            <person name="Shenoy N."/>
            <person name="Sisk P."/>
            <person name="Stolte C."/>
            <person name="Sykes S."/>
            <person name="Yandava C."/>
            <person name="Wortman J."/>
            <person name="Nusbaum C."/>
            <person name="Birren B."/>
        </authorList>
    </citation>
    <scope>NUCLEOTIDE SEQUENCE</scope>
    <source>
        <strain evidence="13">R3-111a-1</strain>
    </source>
</reference>
<evidence type="ECO:0000256" key="9">
    <source>
        <dbReference type="ARBA" id="ARBA00049433"/>
    </source>
</evidence>
<evidence type="ECO:0000256" key="2">
    <source>
        <dbReference type="ARBA" id="ARBA00012229"/>
    </source>
</evidence>
<evidence type="ECO:0000256" key="4">
    <source>
        <dbReference type="ARBA" id="ARBA00022617"/>
    </source>
</evidence>
<dbReference type="CDD" id="cd08922">
    <property type="entry name" value="FHb-globin"/>
    <property type="match status" value="1"/>
</dbReference>
<dbReference type="EC" id="1.14.12.17" evidence="2"/>
<dbReference type="GO" id="GO:0071949">
    <property type="term" value="F:FAD binding"/>
    <property type="evidence" value="ECO:0007669"/>
    <property type="project" value="TreeGrafter"/>
</dbReference>
<dbReference type="PANTHER" id="PTHR43396:SF3">
    <property type="entry name" value="FLAVOHEMOPROTEIN"/>
    <property type="match status" value="1"/>
</dbReference>
<dbReference type="AlphaFoldDB" id="J3NI61"/>
<dbReference type="PROSITE" id="PS01033">
    <property type="entry name" value="GLOBIN"/>
    <property type="match status" value="1"/>
</dbReference>